<keyword evidence="2" id="KW-0408">Iron</keyword>
<dbReference type="GO" id="GO:0046872">
    <property type="term" value="F:metal ion binding"/>
    <property type="evidence" value="ECO:0007669"/>
    <property type="project" value="UniProtKB-KW"/>
</dbReference>
<dbReference type="GeneID" id="25323246"/>
<evidence type="ECO:0000313" key="5">
    <source>
        <dbReference type="Proteomes" id="UP000054342"/>
    </source>
</evidence>
<dbReference type="InterPro" id="IPR005123">
    <property type="entry name" value="Oxoglu/Fe-dep_dioxygenase_dom"/>
</dbReference>
<keyword evidence="2" id="KW-0560">Oxidoreductase</keyword>
<dbReference type="Proteomes" id="UP000054342">
    <property type="component" value="Unassembled WGS sequence"/>
</dbReference>
<dbReference type="AlphaFoldDB" id="A0A0D2DFW0"/>
<dbReference type="PROSITE" id="PS51471">
    <property type="entry name" value="FE2OG_OXY"/>
    <property type="match status" value="1"/>
</dbReference>
<sequence>MDALKQSACGPGFFGLDFNGDDSADVLLDFVELEQFTEALFDRPSEEKKQHDFRKAGRVLGFKAIGTENGAVLGRPDGFELFMLPQNEFVLPPDRSHRPLPPFLDSKRGFLEACMRTYQKIGQIILQRLTEALELNDEILLAHAKDKPSMTSLSFLKYPPQQPQSSQVGHIPHTDIGSLTILLTGQKGLQVVDPECQKWVFIEPKAGQLIVQFGDSMQFLSRGRISSSLHRVFPFPEAPYATKYTIAYFMRPNVEAEIPVEDGSVWLYKDLHCRKMDAFSSPIRASREDEVEIISTASPVVVE</sequence>
<comment type="similarity">
    <text evidence="1 2">Belongs to the iron/ascorbate-dependent oxidoreductase family.</text>
</comment>
<reference evidence="4 5" key="1">
    <citation type="submission" date="2015-01" db="EMBL/GenBank/DDBJ databases">
        <title>The Genome Sequence of Exophiala xenobiotica CBS118157.</title>
        <authorList>
            <consortium name="The Broad Institute Genomics Platform"/>
            <person name="Cuomo C."/>
            <person name="de Hoog S."/>
            <person name="Gorbushina A."/>
            <person name="Stielow B."/>
            <person name="Teixiera M."/>
            <person name="Abouelleil A."/>
            <person name="Chapman S.B."/>
            <person name="Priest M."/>
            <person name="Young S.K."/>
            <person name="Wortman J."/>
            <person name="Nusbaum C."/>
            <person name="Birren B."/>
        </authorList>
    </citation>
    <scope>NUCLEOTIDE SEQUENCE [LARGE SCALE GENOMIC DNA]</scope>
    <source>
        <strain evidence="4 5">CBS 118157</strain>
    </source>
</reference>
<dbReference type="OrthoDB" id="288590at2759"/>
<name>A0A0D2DFW0_9EURO</name>
<evidence type="ECO:0000256" key="1">
    <source>
        <dbReference type="ARBA" id="ARBA00008056"/>
    </source>
</evidence>
<gene>
    <name evidence="4" type="ORF">PV05_01338</name>
</gene>
<evidence type="ECO:0000256" key="2">
    <source>
        <dbReference type="RuleBase" id="RU003682"/>
    </source>
</evidence>
<dbReference type="InterPro" id="IPR027443">
    <property type="entry name" value="IPNS-like_sf"/>
</dbReference>
<keyword evidence="5" id="KW-1185">Reference proteome</keyword>
<accession>A0A0D2DFW0</accession>
<dbReference type="EMBL" id="KN847317">
    <property type="protein sequence ID" value="KIW61182.1"/>
    <property type="molecule type" value="Genomic_DNA"/>
</dbReference>
<dbReference type="InterPro" id="IPR044861">
    <property type="entry name" value="IPNS-like_FE2OG_OXY"/>
</dbReference>
<dbReference type="GO" id="GO:0016491">
    <property type="term" value="F:oxidoreductase activity"/>
    <property type="evidence" value="ECO:0007669"/>
    <property type="project" value="UniProtKB-KW"/>
</dbReference>
<dbReference type="Gene3D" id="2.60.120.330">
    <property type="entry name" value="B-lactam Antibiotic, Isopenicillin N Synthase, Chain"/>
    <property type="match status" value="1"/>
</dbReference>
<dbReference type="InterPro" id="IPR050231">
    <property type="entry name" value="Iron_ascorbate_oxido_reductase"/>
</dbReference>
<feature type="domain" description="Fe2OG dioxygenase" evidence="3">
    <location>
        <begin position="148"/>
        <end position="252"/>
    </location>
</feature>
<dbReference type="HOGENOM" id="CLU_010119_4_0_1"/>
<dbReference type="PANTHER" id="PTHR47990">
    <property type="entry name" value="2-OXOGLUTARATE (2OG) AND FE(II)-DEPENDENT OXYGENASE SUPERFAMILY PROTEIN-RELATED"/>
    <property type="match status" value="1"/>
</dbReference>
<evidence type="ECO:0000259" key="3">
    <source>
        <dbReference type="PROSITE" id="PS51471"/>
    </source>
</evidence>
<dbReference type="STRING" id="348802.A0A0D2DFW0"/>
<organism evidence="4 5">
    <name type="scientific">Exophiala xenobiotica</name>
    <dbReference type="NCBI Taxonomy" id="348802"/>
    <lineage>
        <taxon>Eukaryota</taxon>
        <taxon>Fungi</taxon>
        <taxon>Dikarya</taxon>
        <taxon>Ascomycota</taxon>
        <taxon>Pezizomycotina</taxon>
        <taxon>Eurotiomycetes</taxon>
        <taxon>Chaetothyriomycetidae</taxon>
        <taxon>Chaetothyriales</taxon>
        <taxon>Herpotrichiellaceae</taxon>
        <taxon>Exophiala</taxon>
    </lineage>
</organism>
<dbReference type="RefSeq" id="XP_013321766.1">
    <property type="nucleotide sequence ID" value="XM_013466312.1"/>
</dbReference>
<evidence type="ECO:0000313" key="4">
    <source>
        <dbReference type="EMBL" id="KIW61182.1"/>
    </source>
</evidence>
<keyword evidence="2" id="KW-0479">Metal-binding</keyword>
<dbReference type="Pfam" id="PF03171">
    <property type="entry name" value="2OG-FeII_Oxy"/>
    <property type="match status" value="1"/>
</dbReference>
<dbReference type="SUPFAM" id="SSF51197">
    <property type="entry name" value="Clavaminate synthase-like"/>
    <property type="match status" value="1"/>
</dbReference>
<protein>
    <recommendedName>
        <fullName evidence="3">Fe2OG dioxygenase domain-containing protein</fullName>
    </recommendedName>
</protein>
<proteinExistence type="inferred from homology"/>